<dbReference type="Pfam" id="PF03588">
    <property type="entry name" value="Leu_Phe_trans"/>
    <property type="match status" value="1"/>
</dbReference>
<name>A0A8B2NN23_9HYPH</name>
<comment type="catalytic activity">
    <reaction evidence="4">
        <text>N-terminal L-arginyl-[protein] + L-leucyl-tRNA(Leu) = N-terminal L-leucyl-L-arginyl-[protein] + tRNA(Leu) + H(+)</text>
        <dbReference type="Rhea" id="RHEA:50416"/>
        <dbReference type="Rhea" id="RHEA-COMP:9613"/>
        <dbReference type="Rhea" id="RHEA-COMP:9622"/>
        <dbReference type="Rhea" id="RHEA-COMP:12672"/>
        <dbReference type="Rhea" id="RHEA-COMP:12673"/>
        <dbReference type="ChEBI" id="CHEBI:15378"/>
        <dbReference type="ChEBI" id="CHEBI:64719"/>
        <dbReference type="ChEBI" id="CHEBI:78442"/>
        <dbReference type="ChEBI" id="CHEBI:78494"/>
        <dbReference type="ChEBI" id="CHEBI:133044"/>
        <dbReference type="EC" id="2.3.2.6"/>
    </reaction>
</comment>
<keyword evidence="6" id="KW-1185">Reference proteome</keyword>
<evidence type="ECO:0000256" key="4">
    <source>
        <dbReference type="HAMAP-Rule" id="MF_00688"/>
    </source>
</evidence>
<dbReference type="FunFam" id="3.40.630.70:FF:000001">
    <property type="entry name" value="Leucyl/phenylalanyl-tRNA--protein transferase"/>
    <property type="match status" value="1"/>
</dbReference>
<dbReference type="RefSeq" id="WP_111351050.1">
    <property type="nucleotide sequence ID" value="NZ_QHHQ01000007.1"/>
</dbReference>
<evidence type="ECO:0000313" key="6">
    <source>
        <dbReference type="Proteomes" id="UP000249590"/>
    </source>
</evidence>
<dbReference type="AlphaFoldDB" id="A0A8B2NN23"/>
<dbReference type="InterPro" id="IPR004616">
    <property type="entry name" value="Leu/Phe-tRNA_Trfase"/>
</dbReference>
<protein>
    <recommendedName>
        <fullName evidence="4">Leucyl/phenylalanyl-tRNA--protein transferase</fullName>
        <ecNumber evidence="4">2.3.2.6</ecNumber>
    </recommendedName>
    <alternativeName>
        <fullName evidence="4">L/F-transferase</fullName>
    </alternativeName>
    <alternativeName>
        <fullName evidence="4">Leucyltransferase</fullName>
    </alternativeName>
    <alternativeName>
        <fullName evidence="4">Phenyalanyltransferase</fullName>
    </alternativeName>
</protein>
<comment type="catalytic activity">
    <reaction evidence="4">
        <text>N-terminal L-lysyl-[protein] + L-leucyl-tRNA(Leu) = N-terminal L-leucyl-L-lysyl-[protein] + tRNA(Leu) + H(+)</text>
        <dbReference type="Rhea" id="RHEA:12340"/>
        <dbReference type="Rhea" id="RHEA-COMP:9613"/>
        <dbReference type="Rhea" id="RHEA-COMP:9622"/>
        <dbReference type="Rhea" id="RHEA-COMP:12670"/>
        <dbReference type="Rhea" id="RHEA-COMP:12671"/>
        <dbReference type="ChEBI" id="CHEBI:15378"/>
        <dbReference type="ChEBI" id="CHEBI:65249"/>
        <dbReference type="ChEBI" id="CHEBI:78442"/>
        <dbReference type="ChEBI" id="CHEBI:78494"/>
        <dbReference type="ChEBI" id="CHEBI:133043"/>
        <dbReference type="EC" id="2.3.2.6"/>
    </reaction>
</comment>
<comment type="function">
    <text evidence="4">Functions in the N-end rule pathway of protein degradation where it conjugates Leu, Phe and, less efficiently, Met from aminoacyl-tRNAs to the N-termini of proteins containing an N-terminal arginine or lysine.</text>
</comment>
<dbReference type="InterPro" id="IPR016181">
    <property type="entry name" value="Acyl_CoA_acyltransferase"/>
</dbReference>
<comment type="similarity">
    <text evidence="4">Belongs to the L/F-transferase family.</text>
</comment>
<dbReference type="Gene3D" id="3.40.630.70">
    <property type="entry name" value="Leucyl/phenylalanyl-tRNA-protein transferase, C-terminal domain"/>
    <property type="match status" value="1"/>
</dbReference>
<dbReference type="GO" id="GO:0030163">
    <property type="term" value="P:protein catabolic process"/>
    <property type="evidence" value="ECO:0007669"/>
    <property type="project" value="UniProtKB-UniRule"/>
</dbReference>
<proteinExistence type="inferred from homology"/>
<dbReference type="OrthoDB" id="9790282at2"/>
<comment type="catalytic activity">
    <reaction evidence="4">
        <text>L-phenylalanyl-tRNA(Phe) + an N-terminal L-alpha-aminoacyl-[protein] = an N-terminal L-phenylalanyl-L-alpha-aminoacyl-[protein] + tRNA(Phe)</text>
        <dbReference type="Rhea" id="RHEA:43632"/>
        <dbReference type="Rhea" id="RHEA-COMP:9668"/>
        <dbReference type="Rhea" id="RHEA-COMP:9699"/>
        <dbReference type="Rhea" id="RHEA-COMP:10636"/>
        <dbReference type="Rhea" id="RHEA-COMP:10637"/>
        <dbReference type="ChEBI" id="CHEBI:78442"/>
        <dbReference type="ChEBI" id="CHEBI:78531"/>
        <dbReference type="ChEBI" id="CHEBI:78597"/>
        <dbReference type="ChEBI" id="CHEBI:83561"/>
        <dbReference type="EC" id="2.3.2.6"/>
    </reaction>
</comment>
<dbReference type="Proteomes" id="UP000249590">
    <property type="component" value="Unassembled WGS sequence"/>
</dbReference>
<dbReference type="InterPro" id="IPR042203">
    <property type="entry name" value="Leu/Phe-tRNA_Trfase_C"/>
</dbReference>
<dbReference type="NCBIfam" id="TIGR00667">
    <property type="entry name" value="aat"/>
    <property type="match status" value="1"/>
</dbReference>
<organism evidence="5 6">
    <name type="scientific">Acuticoccus sediminis</name>
    <dbReference type="NCBI Taxonomy" id="2184697"/>
    <lineage>
        <taxon>Bacteria</taxon>
        <taxon>Pseudomonadati</taxon>
        <taxon>Pseudomonadota</taxon>
        <taxon>Alphaproteobacteria</taxon>
        <taxon>Hyphomicrobiales</taxon>
        <taxon>Amorphaceae</taxon>
        <taxon>Acuticoccus</taxon>
    </lineage>
</organism>
<dbReference type="PANTHER" id="PTHR30098:SF2">
    <property type="entry name" value="LEUCYL_PHENYLALANYL-TRNA--PROTEIN TRANSFERASE"/>
    <property type="match status" value="1"/>
</dbReference>
<reference evidence="5 6" key="1">
    <citation type="submission" date="2018-05" db="EMBL/GenBank/DDBJ databases">
        <title>Acuticoccus sediminis sp. nov., isolated from deep-sea sediment of Indian Ocean.</title>
        <authorList>
            <person name="Liu X."/>
            <person name="Lai Q."/>
            <person name="Du Y."/>
            <person name="Sun F."/>
            <person name="Zhang X."/>
            <person name="Wang S."/>
            <person name="Shao Z."/>
        </authorList>
    </citation>
    <scope>NUCLEOTIDE SEQUENCE [LARGE SCALE GENOMIC DNA]</scope>
    <source>
        <strain evidence="5 6">PTG4-2</strain>
    </source>
</reference>
<dbReference type="EC" id="2.3.2.6" evidence="4"/>
<keyword evidence="1 4" id="KW-0963">Cytoplasm</keyword>
<evidence type="ECO:0000256" key="3">
    <source>
        <dbReference type="ARBA" id="ARBA00023315"/>
    </source>
</evidence>
<evidence type="ECO:0000256" key="2">
    <source>
        <dbReference type="ARBA" id="ARBA00022679"/>
    </source>
</evidence>
<gene>
    <name evidence="4" type="primary">aat</name>
    <name evidence="5" type="ORF">DLJ53_26475</name>
</gene>
<dbReference type="PANTHER" id="PTHR30098">
    <property type="entry name" value="LEUCYL/PHENYLALANYL-TRNA--PROTEIN TRANSFERASE"/>
    <property type="match status" value="1"/>
</dbReference>
<evidence type="ECO:0000256" key="1">
    <source>
        <dbReference type="ARBA" id="ARBA00022490"/>
    </source>
</evidence>
<accession>A0A8B2NN23</accession>
<dbReference type="EMBL" id="QHHQ01000007">
    <property type="protein sequence ID" value="RAH98258.1"/>
    <property type="molecule type" value="Genomic_DNA"/>
</dbReference>
<sequence>MTSPDNIVLEITPEVLLKAYACGIFPMAESADDPGLYWIEPERRGILPLDSFHIPRRLARLVRQDRFEVRVDHDFSGVIEGCATPAPGRQRTWINGRIQQLYTSLYKLGQAHSVETYLDGELVGGLYGVRLGGAFFGESMFSTVRDASKVALVHLAGRLALGGFTLLDAQFITDHLSQFGAVEVSRRHYQQLLDEALRINGDFAPGRTYSGAEVLVPFSER</sequence>
<comment type="subcellular location">
    <subcellularLocation>
        <location evidence="4">Cytoplasm</location>
    </subcellularLocation>
</comment>
<dbReference type="GO" id="GO:0005737">
    <property type="term" value="C:cytoplasm"/>
    <property type="evidence" value="ECO:0007669"/>
    <property type="project" value="UniProtKB-SubCell"/>
</dbReference>
<evidence type="ECO:0000313" key="5">
    <source>
        <dbReference type="EMBL" id="RAH98258.1"/>
    </source>
</evidence>
<dbReference type="SUPFAM" id="SSF55729">
    <property type="entry name" value="Acyl-CoA N-acyltransferases (Nat)"/>
    <property type="match status" value="1"/>
</dbReference>
<keyword evidence="3 4" id="KW-0012">Acyltransferase</keyword>
<comment type="caution">
    <text evidence="5">The sequence shown here is derived from an EMBL/GenBank/DDBJ whole genome shotgun (WGS) entry which is preliminary data.</text>
</comment>
<dbReference type="HAMAP" id="MF_00688">
    <property type="entry name" value="Leu_Phe_trans"/>
    <property type="match status" value="1"/>
</dbReference>
<keyword evidence="2 4" id="KW-0808">Transferase</keyword>
<dbReference type="GO" id="GO:0008914">
    <property type="term" value="F:leucyl-tRNA--protein transferase activity"/>
    <property type="evidence" value="ECO:0007669"/>
    <property type="project" value="UniProtKB-UniRule"/>
</dbReference>